<dbReference type="EMBL" id="CP119108">
    <property type="protein sequence ID" value="WEG08590.1"/>
    <property type="molecule type" value="Genomic_DNA"/>
</dbReference>
<accession>A0ABY8BWL9</accession>
<dbReference type="RefSeq" id="WP_275277918.1">
    <property type="nucleotide sequence ID" value="NZ_CP119108.1"/>
</dbReference>
<gene>
    <name evidence="2" type="ORF">PU630_15290</name>
</gene>
<keyword evidence="3" id="KW-1185">Reference proteome</keyword>
<feature type="region of interest" description="Disordered" evidence="1">
    <location>
        <begin position="1"/>
        <end position="38"/>
    </location>
</feature>
<name>A0ABY8BWL9_9MICO</name>
<dbReference type="InterPro" id="IPR054058">
    <property type="entry name" value="HTH_67"/>
</dbReference>
<feature type="compositionally biased region" description="Basic residues" evidence="1">
    <location>
        <begin position="247"/>
        <end position="264"/>
    </location>
</feature>
<organism evidence="2 3">
    <name type="scientific">Microbacterium horticulturae</name>
    <dbReference type="NCBI Taxonomy" id="3028316"/>
    <lineage>
        <taxon>Bacteria</taxon>
        <taxon>Bacillati</taxon>
        <taxon>Actinomycetota</taxon>
        <taxon>Actinomycetes</taxon>
        <taxon>Micrococcales</taxon>
        <taxon>Microbacteriaceae</taxon>
        <taxon>Microbacterium</taxon>
    </lineage>
</organism>
<dbReference type="SUPFAM" id="SSF46785">
    <property type="entry name" value="Winged helix' DNA-binding domain"/>
    <property type="match status" value="1"/>
</dbReference>
<sequence length="292" mass="31918">MDAQDNTPEEGITPSDTTSDQTASATESSAGAGTTSPASRPLGAWLRLVDRLISREFAAAFADDDVTRRDWMLLNAVSGAVDAPWMTAHAGKRIARLARRGWIAPVDDGWTLTDAGREARDRLGEKVDAVRAKVVGALSDDEFAQLHTSLEAIARGLGWDESQPMPPRRGRSPKGRERGAGWGPFDHGHGFGGHCHEFGERRHHGHGFGDAERAFDGPRRGYGPFDHEDIHVDHHGHMRDEFERRHHGDHAHHHKHGAHRKHDRRAAEHAYERGFAAGFSAGAHGAASTPAD</sequence>
<dbReference type="Pfam" id="PF21863">
    <property type="entry name" value="HTH_67"/>
    <property type="match status" value="1"/>
</dbReference>
<feature type="compositionally biased region" description="Low complexity" evidence="1">
    <location>
        <begin position="13"/>
        <end position="38"/>
    </location>
</feature>
<feature type="region of interest" description="Disordered" evidence="1">
    <location>
        <begin position="245"/>
        <end position="267"/>
    </location>
</feature>
<evidence type="ECO:0000313" key="3">
    <source>
        <dbReference type="Proteomes" id="UP001214553"/>
    </source>
</evidence>
<dbReference type="InterPro" id="IPR036388">
    <property type="entry name" value="WH-like_DNA-bd_sf"/>
</dbReference>
<evidence type="ECO:0000256" key="1">
    <source>
        <dbReference type="SAM" id="MobiDB-lite"/>
    </source>
</evidence>
<dbReference type="Gene3D" id="1.10.10.10">
    <property type="entry name" value="Winged helix-like DNA-binding domain superfamily/Winged helix DNA-binding domain"/>
    <property type="match status" value="1"/>
</dbReference>
<feature type="region of interest" description="Disordered" evidence="1">
    <location>
        <begin position="159"/>
        <end position="180"/>
    </location>
</feature>
<reference evidence="2 3" key="1">
    <citation type="submission" date="2023-03" db="EMBL/GenBank/DDBJ databases">
        <title>Genome sequence of Microbacterium sp. KACC 23027.</title>
        <authorList>
            <person name="Kim S."/>
            <person name="Heo J."/>
            <person name="Kwon S.-W."/>
        </authorList>
    </citation>
    <scope>NUCLEOTIDE SEQUENCE [LARGE SCALE GENOMIC DNA]</scope>
    <source>
        <strain evidence="2 3">KACC 23027</strain>
    </source>
</reference>
<proteinExistence type="predicted"/>
<evidence type="ECO:0008006" key="4">
    <source>
        <dbReference type="Google" id="ProtNLM"/>
    </source>
</evidence>
<protein>
    <recommendedName>
        <fullName evidence="4">DNA-binding transcriptional regulator, MarR family</fullName>
    </recommendedName>
</protein>
<evidence type="ECO:0000313" key="2">
    <source>
        <dbReference type="EMBL" id="WEG08590.1"/>
    </source>
</evidence>
<dbReference type="InterPro" id="IPR036390">
    <property type="entry name" value="WH_DNA-bd_sf"/>
</dbReference>
<dbReference type="Proteomes" id="UP001214553">
    <property type="component" value="Chromosome"/>
</dbReference>